<dbReference type="EMBL" id="OX596114">
    <property type="protein sequence ID" value="CAN0465587.1"/>
    <property type="molecule type" value="Genomic_DNA"/>
</dbReference>
<evidence type="ECO:0000313" key="1">
    <source>
        <dbReference type="EMBL" id="CAN0465587.1"/>
    </source>
</evidence>
<proteinExistence type="predicted"/>
<name>A0AC59ZM67_RANTA</name>
<gene>
    <name evidence="1" type="ORF">MRATA1EN22A_LOCUS20263</name>
</gene>
<organism evidence="1 2">
    <name type="scientific">Rangifer tarandus platyrhynchus</name>
    <name type="common">Svalbard reindeer</name>
    <dbReference type="NCBI Taxonomy" id="3082113"/>
    <lineage>
        <taxon>Eukaryota</taxon>
        <taxon>Metazoa</taxon>
        <taxon>Chordata</taxon>
        <taxon>Craniata</taxon>
        <taxon>Vertebrata</taxon>
        <taxon>Euteleostomi</taxon>
        <taxon>Mammalia</taxon>
        <taxon>Eutheria</taxon>
        <taxon>Laurasiatheria</taxon>
        <taxon>Artiodactyla</taxon>
        <taxon>Ruminantia</taxon>
        <taxon>Pecora</taxon>
        <taxon>Cervidae</taxon>
        <taxon>Odocoileinae</taxon>
        <taxon>Rangifer</taxon>
    </lineage>
</organism>
<accession>A0AC59ZM67</accession>
<sequence>MYSFLWFKIFLYFIYFWLCGIFVAVRASLWLRRGVRDLCGCPGFSLAAAWGAGSLRLSGLLSGCGVGCGIFAAVRASLWLRRGVRDLCGCPGFSLAAAWGAGSLWLFGLLSGCGVGASHHSDFSCYRAQAPELRLTSSGSQA</sequence>
<evidence type="ECO:0000313" key="2">
    <source>
        <dbReference type="Proteomes" id="UP001162501"/>
    </source>
</evidence>
<protein>
    <submittedName>
        <fullName evidence="1">Uncharacterized protein</fullName>
    </submittedName>
</protein>
<reference evidence="1" key="2">
    <citation type="submission" date="2025-03" db="EMBL/GenBank/DDBJ databases">
        <authorList>
            <consortium name="ELIXIR-Norway"/>
            <consortium name="Elixir Norway"/>
        </authorList>
    </citation>
    <scope>NUCLEOTIDE SEQUENCE</scope>
</reference>
<dbReference type="Proteomes" id="UP001162501">
    <property type="component" value="Chromosome 30"/>
</dbReference>
<reference evidence="1" key="1">
    <citation type="submission" date="2023-05" db="EMBL/GenBank/DDBJ databases">
        <authorList>
            <consortium name="ELIXIR-Norway"/>
        </authorList>
    </citation>
    <scope>NUCLEOTIDE SEQUENCE</scope>
</reference>